<keyword evidence="3 8" id="KW-0479">Metal-binding</keyword>
<dbReference type="Gene3D" id="1.10.8.750">
    <property type="entry name" value="Phosphoribosylformylglycinamidine synthase, linker domain"/>
    <property type="match status" value="1"/>
</dbReference>
<dbReference type="SUPFAM" id="SSF55326">
    <property type="entry name" value="PurM N-terminal domain-like"/>
    <property type="match status" value="2"/>
</dbReference>
<dbReference type="GO" id="GO:0005737">
    <property type="term" value="C:cytoplasm"/>
    <property type="evidence" value="ECO:0007669"/>
    <property type="project" value="UniProtKB-SubCell"/>
</dbReference>
<dbReference type="Gene3D" id="3.30.1330.10">
    <property type="entry name" value="PurM-like, N-terminal domain"/>
    <property type="match status" value="2"/>
</dbReference>
<dbReference type="NCBIfam" id="TIGR01736">
    <property type="entry name" value="FGAM_synth_II"/>
    <property type="match status" value="1"/>
</dbReference>
<evidence type="ECO:0000259" key="10">
    <source>
        <dbReference type="Pfam" id="PF02769"/>
    </source>
</evidence>
<dbReference type="UniPathway" id="UPA00074">
    <property type="reaction ID" value="UER00128"/>
</dbReference>
<gene>
    <name evidence="8 12" type="primary">purL</name>
    <name evidence="12" type="ORF">KIH39_21975</name>
</gene>
<dbReference type="InterPro" id="IPR036676">
    <property type="entry name" value="PurM-like_C_sf"/>
</dbReference>
<comment type="subunit">
    <text evidence="8">Monomer. Part of the FGAM synthase complex composed of 1 PurL, 1 PurQ and 2 PurS subunits.</text>
</comment>
<dbReference type="KEGG" id="tsph:KIH39_21975"/>
<comment type="similarity">
    <text evidence="8">Belongs to the FGAMS family.</text>
</comment>
<keyword evidence="13" id="KW-1185">Reference proteome</keyword>
<evidence type="ECO:0000313" key="12">
    <source>
        <dbReference type="EMBL" id="QVL31486.1"/>
    </source>
</evidence>
<dbReference type="Proteomes" id="UP000676194">
    <property type="component" value="Chromosome"/>
</dbReference>
<evidence type="ECO:0000256" key="5">
    <source>
        <dbReference type="ARBA" id="ARBA00022755"/>
    </source>
</evidence>
<dbReference type="PANTHER" id="PTHR43555">
    <property type="entry name" value="PHOSPHORIBOSYLFORMYLGLYCINAMIDINE SYNTHASE SUBUNIT PURL"/>
    <property type="match status" value="1"/>
</dbReference>
<feature type="binding site" evidence="8">
    <location>
        <position position="753"/>
    </location>
    <ligand>
        <name>ATP</name>
        <dbReference type="ChEBI" id="CHEBI:30616"/>
    </ligand>
</feature>
<evidence type="ECO:0000256" key="6">
    <source>
        <dbReference type="ARBA" id="ARBA00022840"/>
    </source>
</evidence>
<dbReference type="InterPro" id="IPR041609">
    <property type="entry name" value="PurL_linker"/>
</dbReference>
<feature type="domain" description="Phosphoribosylformylglycinamidine synthase linker" evidence="11">
    <location>
        <begin position="181"/>
        <end position="229"/>
    </location>
</feature>
<dbReference type="InterPro" id="IPR010918">
    <property type="entry name" value="PurM-like_C_dom"/>
</dbReference>
<dbReference type="InterPro" id="IPR016188">
    <property type="entry name" value="PurM-like_N"/>
</dbReference>
<dbReference type="EMBL" id="CP074694">
    <property type="protein sequence ID" value="QVL31486.1"/>
    <property type="molecule type" value="Genomic_DNA"/>
</dbReference>
<feature type="domain" description="PurM-like C-terminal" evidence="10">
    <location>
        <begin position="795"/>
        <end position="937"/>
    </location>
</feature>
<feature type="binding site" evidence="8">
    <location>
        <position position="716"/>
    </location>
    <ligand>
        <name>ATP</name>
        <dbReference type="ChEBI" id="CHEBI:30616"/>
    </ligand>
</feature>
<keyword evidence="5 8" id="KW-0658">Purine biosynthesis</keyword>
<protein>
    <recommendedName>
        <fullName evidence="8">Phosphoribosylformylglycinamidine synthase subunit PurL</fullName>
        <shortName evidence="8">FGAM synthase</shortName>
        <ecNumber evidence="8">6.3.5.3</ecNumber>
    </recommendedName>
    <alternativeName>
        <fullName evidence="8">Formylglycinamide ribonucleotide amidotransferase subunit II</fullName>
        <shortName evidence="8">FGAR amidotransferase II</shortName>
        <shortName evidence="8">FGAR-AT II</shortName>
    </alternativeName>
    <alternativeName>
        <fullName evidence="8">Glutamine amidotransferase PurL</fullName>
    </alternativeName>
    <alternativeName>
        <fullName evidence="8">Phosphoribosylformylglycinamidine synthase subunit II</fullName>
    </alternativeName>
</protein>
<dbReference type="Pfam" id="PF00586">
    <property type="entry name" value="AIRS"/>
    <property type="match status" value="2"/>
</dbReference>
<feature type="binding site" evidence="8">
    <location>
        <position position="299"/>
    </location>
    <ligand>
        <name>Mg(2+)</name>
        <dbReference type="ChEBI" id="CHEBI:18420"/>
        <label>1</label>
    </ligand>
</feature>
<comment type="pathway">
    <text evidence="8">Purine metabolism; IMP biosynthesis via de novo pathway; 5-amino-1-(5-phospho-D-ribosyl)imidazole from N(2)-formyl-N(1)-(5-phospho-D-ribosyl)glycinamide: step 1/2.</text>
</comment>
<sequence>MLWEVEIAPIGRDGDCERVQEEFNLLTHSQRGKELVVAATRGFLLEGEIGEIDARRLVEELLVDPLLETSQLTSLQTALPKPAVTVLLKPGVMDPSAQSVLDAARDFQIRLTAVRTFRRYYGPTDISATDREVLFRKVLANDAIEQIVPGRPQADHLSLGKSYSFKLIEVPIRNLDDAGLVKLSKEGMLALNLEEMKTIQAHFRELGRDATDIELEMIAQTWSEHCSHKTLKGPIDLVEHTPQGPKIRHIKNLLRETVFGATQEIRKKLGAEDWCVSVFADNAGVVTFDENYHACIKVETHNHPSAIEPYGGANTGLGGVIRDPLGTGLGAKPVCNTDVFCFASPDFDPAQLPAGVLHPRRVMKGVVAGVRDYGNRMGIPTVNGAVIFDERYLANPLVFCGTIGLIPVNRVHKEPKPGDYIVAVGGRTGRDGIHGATFSSLELTDASEVESGGAVQIGNAIAEKKVMDVILQARDLGLYTAITDCGAGGFSSAVGEMGAELGAAVELEKCPLKYEGLSYTEIWISESQERMVLAVPPKNWRELQQLCASEGVEAAIIGHFESTGKLKLRYQGHSVGELEMHFLHDGRPDVVRPAEVPPPAANLPPLKFHDKPQETLAKILACYSVCSKEWIIRQYDHEVQGGSVIKPLVGVVNDGPSDAAVVMPVLGSQKGLAIGCGINPRYADFDSYAAAACAIDEALRNVVAVGANPSKTAILDNFCWGNCNDPLILGSLVRAADACKDVALAFGTPFVSGKDSLNNEYRSADRRISIPGTLLITAMGQVSDVTRCVTMDFKQPGNAIYVVGTTRNEMGGSHYALVTGQTGGEVPRVDLSAAPKLFATLHTAISKGLVRSCHDCSEGGLAVALAEMAFAGGIGADVVHLSGVAPSLPDTVKLFSESPSRFVLEVEPGHEKELAELFAGQALMKLGSTVKEDRLRIAGENGEWLIWAKLRELKDAWQKPLKW</sequence>
<keyword evidence="1 8" id="KW-0963">Cytoplasm</keyword>
<dbReference type="Pfam" id="PF02769">
    <property type="entry name" value="AIRS_C"/>
    <property type="match status" value="2"/>
</dbReference>
<keyword evidence="7 8" id="KW-0460">Magnesium</keyword>
<comment type="catalytic activity">
    <reaction evidence="8">
        <text>N(2)-formyl-N(1)-(5-phospho-beta-D-ribosyl)glycinamide + L-glutamine + ATP + H2O = 2-formamido-N(1)-(5-O-phospho-beta-D-ribosyl)acetamidine + L-glutamate + ADP + phosphate + H(+)</text>
        <dbReference type="Rhea" id="RHEA:17129"/>
        <dbReference type="ChEBI" id="CHEBI:15377"/>
        <dbReference type="ChEBI" id="CHEBI:15378"/>
        <dbReference type="ChEBI" id="CHEBI:29985"/>
        <dbReference type="ChEBI" id="CHEBI:30616"/>
        <dbReference type="ChEBI" id="CHEBI:43474"/>
        <dbReference type="ChEBI" id="CHEBI:58359"/>
        <dbReference type="ChEBI" id="CHEBI:147286"/>
        <dbReference type="ChEBI" id="CHEBI:147287"/>
        <dbReference type="ChEBI" id="CHEBI:456216"/>
        <dbReference type="EC" id="6.3.5.3"/>
    </reaction>
</comment>
<feature type="binding site" evidence="8">
    <location>
        <position position="297"/>
    </location>
    <ligand>
        <name>ATP</name>
        <dbReference type="ChEBI" id="CHEBI:30616"/>
    </ligand>
</feature>
<name>A0A8E6B4B9_9BACT</name>
<dbReference type="InterPro" id="IPR036921">
    <property type="entry name" value="PurM-like_N_sf"/>
</dbReference>
<dbReference type="CDD" id="cd02204">
    <property type="entry name" value="PurL_repeat2"/>
    <property type="match status" value="1"/>
</dbReference>
<accession>A0A8E6B4B9</accession>
<dbReference type="RefSeq" id="WP_213495397.1">
    <property type="nucleotide sequence ID" value="NZ_CP074694.1"/>
</dbReference>
<dbReference type="GO" id="GO:0005524">
    <property type="term" value="F:ATP binding"/>
    <property type="evidence" value="ECO:0007669"/>
    <property type="project" value="UniProtKB-UniRule"/>
</dbReference>
<feature type="binding site" evidence="8">
    <location>
        <position position="756"/>
    </location>
    <ligand>
        <name>substrate</name>
    </ligand>
</feature>
<feature type="binding site" evidence="8">
    <location>
        <position position="456"/>
    </location>
    <ligand>
        <name>substrate</name>
    </ligand>
</feature>
<dbReference type="EC" id="6.3.5.3" evidence="8"/>
<feature type="binding site" evidence="8">
    <location>
        <begin position="526"/>
        <end position="528"/>
    </location>
    <ligand>
        <name>substrate</name>
    </ligand>
</feature>
<evidence type="ECO:0000256" key="8">
    <source>
        <dbReference type="HAMAP-Rule" id="MF_00420"/>
    </source>
</evidence>
<dbReference type="Gene3D" id="3.30.1280.10">
    <property type="entry name" value="Phosphoribosylformylglycinamidine synthase subunit PurS"/>
    <property type="match status" value="1"/>
</dbReference>
<organism evidence="12 13">
    <name type="scientific">Telmatocola sphagniphila</name>
    <dbReference type="NCBI Taxonomy" id="1123043"/>
    <lineage>
        <taxon>Bacteria</taxon>
        <taxon>Pseudomonadati</taxon>
        <taxon>Planctomycetota</taxon>
        <taxon>Planctomycetia</taxon>
        <taxon>Gemmatales</taxon>
        <taxon>Gemmataceae</taxon>
    </lineage>
</organism>
<evidence type="ECO:0000256" key="1">
    <source>
        <dbReference type="ARBA" id="ARBA00022490"/>
    </source>
</evidence>
<dbReference type="InterPro" id="IPR010074">
    <property type="entry name" value="PRibForGlyAmidine_synth_PurL"/>
</dbReference>
<feature type="binding site" evidence="8">
    <location>
        <position position="322"/>
    </location>
    <ligand>
        <name>substrate</name>
    </ligand>
</feature>
<dbReference type="CDD" id="cd02203">
    <property type="entry name" value="PurL_repeat1"/>
    <property type="match status" value="1"/>
</dbReference>
<dbReference type="Pfam" id="PF18072">
    <property type="entry name" value="FGAR-AT_linker"/>
    <property type="match status" value="1"/>
</dbReference>
<comment type="caution">
    <text evidence="8">Lacks conserved residue(s) required for the propagation of feature annotation.</text>
</comment>
<dbReference type="GO" id="GO:0004642">
    <property type="term" value="F:phosphoribosylformylglycinamidine synthase activity"/>
    <property type="evidence" value="ECO:0007669"/>
    <property type="project" value="UniProtKB-UniRule"/>
</dbReference>
<dbReference type="Gene3D" id="3.90.650.10">
    <property type="entry name" value="PurM-like C-terminal domain"/>
    <property type="match status" value="2"/>
</dbReference>
<proteinExistence type="inferred from homology"/>
<evidence type="ECO:0000259" key="9">
    <source>
        <dbReference type="Pfam" id="PF00586"/>
    </source>
</evidence>
<evidence type="ECO:0000256" key="3">
    <source>
        <dbReference type="ARBA" id="ARBA00022723"/>
    </source>
</evidence>
<reference evidence="12" key="1">
    <citation type="submission" date="2021-05" db="EMBL/GenBank/DDBJ databases">
        <title>Complete genome sequence of the cellulolytic planctomycete Telmatocola sphagniphila SP2T and characterization of the first cellulase from planctomycetes.</title>
        <authorList>
            <person name="Rakitin A.L."/>
            <person name="Beletsky A.V."/>
            <person name="Naumoff D.G."/>
            <person name="Kulichevskaya I.S."/>
            <person name="Mardanov A.V."/>
            <person name="Ravin N.V."/>
            <person name="Dedysh S.N."/>
        </authorList>
    </citation>
    <scope>NUCLEOTIDE SEQUENCE</scope>
    <source>
        <strain evidence="12">SP2T</strain>
    </source>
</reference>
<comment type="subcellular location">
    <subcellularLocation>
        <location evidence="8">Cytoplasm</location>
    </subcellularLocation>
</comment>
<evidence type="ECO:0000256" key="2">
    <source>
        <dbReference type="ARBA" id="ARBA00022598"/>
    </source>
</evidence>
<feature type="active site" description="Proton acceptor" evidence="8">
    <location>
        <position position="301"/>
    </location>
</feature>
<feature type="domain" description="PurM-like N-terminal" evidence="9">
    <location>
        <begin position="657"/>
        <end position="762"/>
    </location>
</feature>
<feature type="active site" evidence="8">
    <location>
        <position position="225"/>
    </location>
</feature>
<evidence type="ECO:0000256" key="7">
    <source>
        <dbReference type="ARBA" id="ARBA00022842"/>
    </source>
</evidence>
<feature type="domain" description="PurM-like C-terminal" evidence="10">
    <location>
        <begin position="416"/>
        <end position="570"/>
    </location>
</feature>
<dbReference type="AlphaFoldDB" id="A0A8E6B4B9"/>
<evidence type="ECO:0000256" key="4">
    <source>
        <dbReference type="ARBA" id="ARBA00022741"/>
    </source>
</evidence>
<evidence type="ECO:0000313" key="13">
    <source>
        <dbReference type="Proteomes" id="UP000676194"/>
    </source>
</evidence>
<dbReference type="HAMAP" id="MF_00420">
    <property type="entry name" value="PurL_2"/>
    <property type="match status" value="1"/>
</dbReference>
<dbReference type="GO" id="GO:0006189">
    <property type="term" value="P:'de novo' IMP biosynthetic process"/>
    <property type="evidence" value="ECO:0007669"/>
    <property type="project" value="UniProtKB-UniRule"/>
</dbReference>
<dbReference type="PANTHER" id="PTHR43555:SF1">
    <property type="entry name" value="PHOSPHORIBOSYLFORMYLGLYCINAMIDINE SYNTHASE SUBUNIT PURL"/>
    <property type="match status" value="1"/>
</dbReference>
<evidence type="ECO:0000259" key="11">
    <source>
        <dbReference type="Pfam" id="PF18072"/>
    </source>
</evidence>
<feature type="binding site" evidence="8">
    <location>
        <position position="323"/>
    </location>
    <ligand>
        <name>Mg(2+)</name>
        <dbReference type="ChEBI" id="CHEBI:18420"/>
        <label>2</label>
    </ligand>
</feature>
<dbReference type="SUPFAM" id="SSF56042">
    <property type="entry name" value="PurM C-terminal domain-like"/>
    <property type="match status" value="2"/>
</dbReference>
<keyword evidence="4 8" id="KW-0547">Nucleotide-binding</keyword>
<dbReference type="InterPro" id="IPR036604">
    <property type="entry name" value="PurS-like_sf"/>
</dbReference>
<keyword evidence="6 8" id="KW-0067">ATP-binding</keyword>
<keyword evidence="2 8" id="KW-0436">Ligase</keyword>
<feature type="domain" description="PurM-like N-terminal" evidence="9">
    <location>
        <begin position="281"/>
        <end position="406"/>
    </location>
</feature>
<dbReference type="GO" id="GO:0000287">
    <property type="term" value="F:magnesium ion binding"/>
    <property type="evidence" value="ECO:0007669"/>
    <property type="project" value="UniProtKB-UniRule"/>
</dbReference>
<feature type="binding site" evidence="8">
    <location>
        <position position="484"/>
    </location>
    <ligand>
        <name>Mg(2+)</name>
        <dbReference type="ChEBI" id="CHEBI:18420"/>
        <label>2</label>
    </ligand>
</feature>
<comment type="function">
    <text evidence="8">Part of the phosphoribosylformylglycinamidine synthase complex involved in the purines biosynthetic pathway. Catalyzes the ATP-dependent conversion of formylglycinamide ribonucleotide (FGAR) and glutamine to yield formylglycinamidine ribonucleotide (FGAM) and glutamate. The FGAM synthase complex is composed of three subunits. PurQ produces an ammonia molecule by converting glutamine to glutamate. PurL transfers the ammonia molecule to FGAR to form FGAM in an ATP-dependent manner. PurS interacts with PurQ and PurL and is thought to assist in the transfer of the ammonia molecule from PurQ to PurL.</text>
</comment>